<organism evidence="6 7">
    <name type="scientific">Neotoma lepida</name>
    <name type="common">Desert woodrat</name>
    <dbReference type="NCBI Taxonomy" id="56216"/>
    <lineage>
        <taxon>Eukaryota</taxon>
        <taxon>Metazoa</taxon>
        <taxon>Chordata</taxon>
        <taxon>Craniata</taxon>
        <taxon>Vertebrata</taxon>
        <taxon>Euteleostomi</taxon>
        <taxon>Mammalia</taxon>
        <taxon>Eutheria</taxon>
        <taxon>Euarchontoglires</taxon>
        <taxon>Glires</taxon>
        <taxon>Rodentia</taxon>
        <taxon>Myomorpha</taxon>
        <taxon>Muroidea</taxon>
        <taxon>Cricetidae</taxon>
        <taxon>Neotominae</taxon>
        <taxon>Neotoma</taxon>
    </lineage>
</organism>
<protein>
    <recommendedName>
        <fullName evidence="5">Ig-like domain-containing protein</fullName>
    </recommendedName>
</protein>
<keyword evidence="1" id="KW-0391">Immunity</keyword>
<dbReference type="InterPro" id="IPR003599">
    <property type="entry name" value="Ig_sub"/>
</dbReference>
<keyword evidence="3" id="KW-1015">Disulfide bond</keyword>
<dbReference type="InterPro" id="IPR050150">
    <property type="entry name" value="IgV_Light_Chain"/>
</dbReference>
<evidence type="ECO:0000256" key="3">
    <source>
        <dbReference type="ARBA" id="ARBA00023157"/>
    </source>
</evidence>
<dbReference type="GO" id="GO:0019814">
    <property type="term" value="C:immunoglobulin complex"/>
    <property type="evidence" value="ECO:0007669"/>
    <property type="project" value="UniProtKB-KW"/>
</dbReference>
<dbReference type="FunFam" id="2.60.40.10:FF:001378">
    <property type="entry name" value="Immunoglobulin kappa variable 4-1"/>
    <property type="match status" value="1"/>
</dbReference>
<dbReference type="OrthoDB" id="9625270at2759"/>
<evidence type="ECO:0000256" key="2">
    <source>
        <dbReference type="ARBA" id="ARBA00023130"/>
    </source>
</evidence>
<evidence type="ECO:0000313" key="7">
    <source>
        <dbReference type="Proteomes" id="UP000092124"/>
    </source>
</evidence>
<dbReference type="SUPFAM" id="SSF48726">
    <property type="entry name" value="Immunoglobulin"/>
    <property type="match status" value="3"/>
</dbReference>
<dbReference type="Pfam" id="PF07686">
    <property type="entry name" value="V-set"/>
    <property type="match status" value="1"/>
</dbReference>
<dbReference type="SMART" id="SM00409">
    <property type="entry name" value="IG"/>
    <property type="match status" value="1"/>
</dbReference>
<dbReference type="EMBL" id="LZPO01017484">
    <property type="protein sequence ID" value="OBS80104.1"/>
    <property type="molecule type" value="Genomic_DNA"/>
</dbReference>
<evidence type="ECO:0000313" key="6">
    <source>
        <dbReference type="EMBL" id="OBS80104.1"/>
    </source>
</evidence>
<dbReference type="Proteomes" id="UP000092124">
    <property type="component" value="Unassembled WGS sequence"/>
</dbReference>
<dbReference type="InterPro" id="IPR013783">
    <property type="entry name" value="Ig-like_fold"/>
</dbReference>
<dbReference type="InterPro" id="IPR007110">
    <property type="entry name" value="Ig-like_dom"/>
</dbReference>
<evidence type="ECO:0000256" key="4">
    <source>
        <dbReference type="ARBA" id="ARBA00043265"/>
    </source>
</evidence>
<reference evidence="6 7" key="1">
    <citation type="submission" date="2016-06" db="EMBL/GenBank/DDBJ databases">
        <title>The Draft Genome Sequence and Annotation of the Desert Woodrat Neotoma lepida.</title>
        <authorList>
            <person name="Campbell M."/>
            <person name="Oakeson K.F."/>
            <person name="Yandell M."/>
            <person name="Halpert J.R."/>
            <person name="Dearing D."/>
        </authorList>
    </citation>
    <scope>NUCLEOTIDE SEQUENCE [LARGE SCALE GENOMIC DNA]</scope>
    <source>
        <strain evidence="6">417</strain>
        <tissue evidence="6">Liver</tissue>
    </source>
</reference>
<evidence type="ECO:0000259" key="5">
    <source>
        <dbReference type="PROSITE" id="PS50835"/>
    </source>
</evidence>
<name>A0A1A6HPD0_NEOLE</name>
<dbReference type="InterPro" id="IPR013106">
    <property type="entry name" value="Ig_V-set"/>
</dbReference>
<keyword evidence="7" id="KW-1185">Reference proteome</keyword>
<feature type="non-terminal residue" evidence="6">
    <location>
        <position position="333"/>
    </location>
</feature>
<dbReference type="GO" id="GO:0002250">
    <property type="term" value="P:adaptive immune response"/>
    <property type="evidence" value="ECO:0007669"/>
    <property type="project" value="UniProtKB-KW"/>
</dbReference>
<dbReference type="Gene3D" id="2.60.40.10">
    <property type="entry name" value="Immunoglobulins"/>
    <property type="match status" value="3"/>
</dbReference>
<feature type="non-terminal residue" evidence="6">
    <location>
        <position position="1"/>
    </location>
</feature>
<feature type="domain" description="Ig-like" evidence="5">
    <location>
        <begin position="155"/>
        <end position="269"/>
    </location>
</feature>
<dbReference type="SMART" id="SM00406">
    <property type="entry name" value="IGv"/>
    <property type="match status" value="1"/>
</dbReference>
<keyword evidence="4" id="KW-1280">Immunoglobulin</keyword>
<dbReference type="PROSITE" id="PS50835">
    <property type="entry name" value="IG_LIKE"/>
    <property type="match status" value="1"/>
</dbReference>
<dbReference type="CDD" id="cd00099">
    <property type="entry name" value="IgV"/>
    <property type="match status" value="1"/>
</dbReference>
<dbReference type="PANTHER" id="PTHR23267">
    <property type="entry name" value="IMMUNOGLOBULIN LIGHT CHAIN"/>
    <property type="match status" value="1"/>
</dbReference>
<proteinExistence type="predicted"/>
<evidence type="ECO:0000256" key="1">
    <source>
        <dbReference type="ARBA" id="ARBA00022859"/>
    </source>
</evidence>
<dbReference type="InterPro" id="IPR036179">
    <property type="entry name" value="Ig-like_dom_sf"/>
</dbReference>
<dbReference type="AlphaFoldDB" id="A0A1A6HPD0"/>
<comment type="caution">
    <text evidence="6">The sequence shown here is derived from an EMBL/GenBank/DDBJ whole genome shotgun (WGS) entry which is preliminary data.</text>
</comment>
<dbReference type="CDD" id="cd04980">
    <property type="entry name" value="IgV_L_kappa"/>
    <property type="match status" value="1"/>
</dbReference>
<accession>A0A1A6HPD0</accession>
<gene>
    <name evidence="6" type="ORF">A6R68_21700</name>
</gene>
<dbReference type="STRING" id="56216.A0A1A6HPD0"/>
<keyword evidence="2" id="KW-1064">Adaptive immunity</keyword>
<sequence>ILATVQIPQMIFKGNLLVPTKQPLVQVSEMGSAALLLWVLMLWVSGTGRVSLHLPIIICTGTNRNQNPNLLIHGALNLASGVPARFSGSGSGRDFILFICPVEADDAATHYCHQKFIKQTFRVRSEQHQTGMGRKMELQTQVLISLLLWVSGACADIVMTQSPSSLAVSAGEEVTISCRSSQSIFNSNTKKNHLNWYQQKPGQAPKLLLYYASTRYTGVPDRFTGSGSGTDFTLTISSVQAEDLADYFCQQHYSSSGYNVLTQSPASLTVSLGQRTSISCKASKTGASYLASVVPARLSSSGSGTDFTSTIHSVEADDALSYYCQQTWKFPPT</sequence>